<feature type="transmembrane region" description="Helical" evidence="13">
    <location>
        <begin position="252"/>
        <end position="275"/>
    </location>
</feature>
<evidence type="ECO:0000256" key="7">
    <source>
        <dbReference type="ARBA" id="ARBA00023136"/>
    </source>
</evidence>
<dbReference type="PIRSF" id="PIRSF000439">
    <property type="entry name" value="Oat_ACAT_DAG_ARE"/>
    <property type="match status" value="1"/>
</dbReference>
<evidence type="ECO:0000256" key="3">
    <source>
        <dbReference type="ARBA" id="ARBA00022679"/>
    </source>
</evidence>
<keyword evidence="15" id="KW-1185">Reference proteome</keyword>
<evidence type="ECO:0000256" key="8">
    <source>
        <dbReference type="ARBA" id="ARBA00023315"/>
    </source>
</evidence>
<evidence type="ECO:0000256" key="9">
    <source>
        <dbReference type="ARBA" id="ARBA00023568"/>
    </source>
</evidence>
<feature type="transmembrane region" description="Helical" evidence="13">
    <location>
        <begin position="435"/>
        <end position="454"/>
    </location>
</feature>
<proteinExistence type="inferred from homology"/>
<organism evidence="14 15">
    <name type="scientific">Ophiobolus disseminans</name>
    <dbReference type="NCBI Taxonomy" id="1469910"/>
    <lineage>
        <taxon>Eukaryota</taxon>
        <taxon>Fungi</taxon>
        <taxon>Dikarya</taxon>
        <taxon>Ascomycota</taxon>
        <taxon>Pezizomycotina</taxon>
        <taxon>Dothideomycetes</taxon>
        <taxon>Pleosporomycetidae</taxon>
        <taxon>Pleosporales</taxon>
        <taxon>Pleosporineae</taxon>
        <taxon>Phaeosphaeriaceae</taxon>
        <taxon>Ophiobolus</taxon>
    </lineage>
</organism>
<dbReference type="GO" id="GO:0005789">
    <property type="term" value="C:endoplasmic reticulum membrane"/>
    <property type="evidence" value="ECO:0007669"/>
    <property type="project" value="UniProtKB-SubCell"/>
</dbReference>
<evidence type="ECO:0000256" key="6">
    <source>
        <dbReference type="ARBA" id="ARBA00022989"/>
    </source>
</evidence>
<dbReference type="GO" id="GO:0034737">
    <property type="term" value="F:ergosterol O-acyltransferase activity"/>
    <property type="evidence" value="ECO:0007669"/>
    <property type="project" value="TreeGrafter"/>
</dbReference>
<evidence type="ECO:0000256" key="2">
    <source>
        <dbReference type="ARBA" id="ARBA00009010"/>
    </source>
</evidence>
<name>A0A6A6ZFC4_9PLEO</name>
<comment type="similarity">
    <text evidence="2 10">Belongs to the membrane-bound acyltransferase family. Sterol o-acyltransferase subfamily.</text>
</comment>
<keyword evidence="3 10" id="KW-0808">Transferase</keyword>
<sequence>MSQAFQGLSSRPTLDARDTWTPEPSSDVSDVDDRSRLKPSATDVRSSSTTAIPSDGSSVDDLDDEREFTKENEKRRKSIQVVVEKAGNESKYTVTTDDPDFREMVRAGMQREAGKRRGKSKGLRRDLVFTRQFTTFDRQNPVSQSPFHGFFTLFWISMFLLLGRIAAGNYKTQGSIFGDAEILHLMVDRDLFVMLTTDVSMCAATSFGFFLHKAIAKDYLTWNGSGWIIQSLWQTFFTVTVIWVTFWRDWPWTHTVFIVLHVFVLLMKQHAYSFYNGYLSRVYKRRNLLQQKLHQLDNMDAQHSPRLSSIGAVSSTTTSHDEPAPQGLTKRRSNGPKYSTNLSSEVSEIASIGQAIETGKPLDAEQVQAFHRVLNTEITILEEELRGKCTTTVNFYPSNLTLYNFVEWTCLPTLVYDLEYPRQERINWWYVAEKSAATLGVIWVMIIISQAYIYPVVVETVRLKDAGMSLDERWKEFPWVVSDMLFPMLLEQLLSWYVIWECLLNVLAEITCFADRGFYGDWWNSVSFDQYARDWNRPVHNFLLRHVYHSSISFFHLSKMQATFFTFLLSAVVHEVLMFCLFKKVRGYLFTFQLTQLPLAAFMKTKMMRGRNLLGNIIFWFGLFIGPSVITSLYLIV</sequence>
<dbReference type="Pfam" id="PF03062">
    <property type="entry name" value="MBOAT"/>
    <property type="match status" value="1"/>
</dbReference>
<evidence type="ECO:0000313" key="14">
    <source>
        <dbReference type="EMBL" id="KAF2819821.1"/>
    </source>
</evidence>
<feature type="transmembrane region" description="Helical" evidence="13">
    <location>
        <begin position="224"/>
        <end position="246"/>
    </location>
</feature>
<keyword evidence="8 10" id="KW-0012">Acyltransferase</keyword>
<evidence type="ECO:0000256" key="12">
    <source>
        <dbReference type="SAM" id="MobiDB-lite"/>
    </source>
</evidence>
<feature type="active site" evidence="11">
    <location>
        <position position="574"/>
    </location>
</feature>
<feature type="compositionally biased region" description="Polar residues" evidence="12">
    <location>
        <begin position="43"/>
        <end position="57"/>
    </location>
</feature>
<evidence type="ECO:0000256" key="5">
    <source>
        <dbReference type="ARBA" id="ARBA00022824"/>
    </source>
</evidence>
<dbReference type="AlphaFoldDB" id="A0A6A6ZFC4"/>
<evidence type="ECO:0000256" key="11">
    <source>
        <dbReference type="PIRSR" id="PIRSR000439-1"/>
    </source>
</evidence>
<feature type="transmembrane region" description="Helical" evidence="13">
    <location>
        <begin position="147"/>
        <end position="167"/>
    </location>
</feature>
<evidence type="ECO:0000256" key="10">
    <source>
        <dbReference type="PIRNR" id="PIRNR000439"/>
    </source>
</evidence>
<dbReference type="EMBL" id="MU006243">
    <property type="protein sequence ID" value="KAF2819821.1"/>
    <property type="molecule type" value="Genomic_DNA"/>
</dbReference>
<dbReference type="InterPro" id="IPR004299">
    <property type="entry name" value="MBOAT_fam"/>
</dbReference>
<feature type="region of interest" description="Disordered" evidence="12">
    <location>
        <begin position="1"/>
        <end position="76"/>
    </location>
</feature>
<evidence type="ECO:0000256" key="13">
    <source>
        <dbReference type="SAM" id="Phobius"/>
    </source>
</evidence>
<reference evidence="14" key="1">
    <citation type="journal article" date="2020" name="Stud. Mycol.">
        <title>101 Dothideomycetes genomes: a test case for predicting lifestyles and emergence of pathogens.</title>
        <authorList>
            <person name="Haridas S."/>
            <person name="Albert R."/>
            <person name="Binder M."/>
            <person name="Bloem J."/>
            <person name="Labutti K."/>
            <person name="Salamov A."/>
            <person name="Andreopoulos B."/>
            <person name="Baker S."/>
            <person name="Barry K."/>
            <person name="Bills G."/>
            <person name="Bluhm B."/>
            <person name="Cannon C."/>
            <person name="Castanera R."/>
            <person name="Culley D."/>
            <person name="Daum C."/>
            <person name="Ezra D."/>
            <person name="Gonzalez J."/>
            <person name="Henrissat B."/>
            <person name="Kuo A."/>
            <person name="Liang C."/>
            <person name="Lipzen A."/>
            <person name="Lutzoni F."/>
            <person name="Magnuson J."/>
            <person name="Mondo S."/>
            <person name="Nolan M."/>
            <person name="Ohm R."/>
            <person name="Pangilinan J."/>
            <person name="Park H.-J."/>
            <person name="Ramirez L."/>
            <person name="Alfaro M."/>
            <person name="Sun H."/>
            <person name="Tritt A."/>
            <person name="Yoshinaga Y."/>
            <person name="Zwiers L.-H."/>
            <person name="Turgeon B."/>
            <person name="Goodwin S."/>
            <person name="Spatafora J."/>
            <person name="Crous P."/>
            <person name="Grigoriev I."/>
        </authorList>
    </citation>
    <scope>NUCLEOTIDE SEQUENCE</scope>
    <source>
        <strain evidence="14">CBS 113818</strain>
    </source>
</reference>
<dbReference type="OrthoDB" id="10039049at2759"/>
<dbReference type="Proteomes" id="UP000799424">
    <property type="component" value="Unassembled WGS sequence"/>
</dbReference>
<dbReference type="PANTHER" id="PTHR10408:SF23">
    <property type="entry name" value="STEROL O-ACYLTRANSFERASE 1-RELATED"/>
    <property type="match status" value="1"/>
</dbReference>
<feature type="transmembrane region" description="Helical" evidence="13">
    <location>
        <begin position="562"/>
        <end position="582"/>
    </location>
</feature>
<keyword evidence="4 13" id="KW-0812">Transmembrane</keyword>
<comment type="function">
    <text evidence="9">Sterol O-acyltransferase that catalyzes the formation of stery esters.</text>
</comment>
<dbReference type="InterPro" id="IPR014371">
    <property type="entry name" value="Oat_ACAT_DAG_ARE"/>
</dbReference>
<comment type="subcellular location">
    <subcellularLocation>
        <location evidence="1 10">Endoplasmic reticulum membrane</location>
        <topology evidence="1 10">Multi-pass membrane protein</topology>
    </subcellularLocation>
</comment>
<evidence type="ECO:0000256" key="1">
    <source>
        <dbReference type="ARBA" id="ARBA00004477"/>
    </source>
</evidence>
<keyword evidence="5 10" id="KW-0256">Endoplasmic reticulum</keyword>
<keyword evidence="7 10" id="KW-0472">Membrane</keyword>
<protein>
    <recommendedName>
        <fullName evidence="10">O-acyltransferase</fullName>
    </recommendedName>
</protein>
<accession>A0A6A6ZFC4</accession>
<evidence type="ECO:0000313" key="15">
    <source>
        <dbReference type="Proteomes" id="UP000799424"/>
    </source>
</evidence>
<feature type="region of interest" description="Disordered" evidence="12">
    <location>
        <begin position="311"/>
        <end position="341"/>
    </location>
</feature>
<feature type="transmembrane region" description="Helical" evidence="13">
    <location>
        <begin position="191"/>
        <end position="212"/>
    </location>
</feature>
<dbReference type="GO" id="GO:0008204">
    <property type="term" value="P:ergosterol metabolic process"/>
    <property type="evidence" value="ECO:0007669"/>
    <property type="project" value="TreeGrafter"/>
</dbReference>
<dbReference type="PANTHER" id="PTHR10408">
    <property type="entry name" value="STEROL O-ACYLTRANSFERASE"/>
    <property type="match status" value="1"/>
</dbReference>
<feature type="compositionally biased region" description="Polar residues" evidence="12">
    <location>
        <begin position="1"/>
        <end position="12"/>
    </location>
</feature>
<gene>
    <name evidence="14" type="ORF">CC86DRAFT_398481</name>
</gene>
<keyword evidence="6 13" id="KW-1133">Transmembrane helix</keyword>
<feature type="transmembrane region" description="Helical" evidence="13">
    <location>
        <begin position="613"/>
        <end position="636"/>
    </location>
</feature>
<evidence type="ECO:0000256" key="4">
    <source>
        <dbReference type="ARBA" id="ARBA00022692"/>
    </source>
</evidence>